<dbReference type="AlphaFoldDB" id="A0A2U3NWE2"/>
<feature type="domain" description="DUF732" evidence="1">
    <location>
        <begin position="16"/>
        <end position="102"/>
    </location>
</feature>
<feature type="non-terminal residue" evidence="2">
    <location>
        <position position="1"/>
    </location>
</feature>
<sequence length="115" mass="11838">VPLALLSIGVAHADTDDDAYLNALSGHNIQSIGGPGDLIDAGHQVCGFLSPSVSPAMVTNYVLRASVNGGRFFTTFGSAHNPLTNSQAGVLVTSAIGTYCPNSPGAEHWRAPFSE</sequence>
<evidence type="ECO:0000313" key="2">
    <source>
        <dbReference type="EMBL" id="SPM35802.1"/>
    </source>
</evidence>
<protein>
    <recommendedName>
        <fullName evidence="1">DUF732 domain-containing protein</fullName>
    </recommendedName>
</protein>
<evidence type="ECO:0000313" key="3">
    <source>
        <dbReference type="Proteomes" id="UP000240988"/>
    </source>
</evidence>
<name>A0A2U3NWE2_9MYCO</name>
<keyword evidence="3" id="KW-1185">Reference proteome</keyword>
<gene>
    <name evidence="2" type="ORF">MRAB57_3633</name>
</gene>
<reference evidence="2 3" key="1">
    <citation type="submission" date="2017-01" db="EMBL/GenBank/DDBJ databases">
        <authorList>
            <consortium name="Urmite Genomes"/>
        </authorList>
    </citation>
    <scope>NUCLEOTIDE SEQUENCE [LARGE SCALE GENOMIC DNA]</scope>
    <source>
        <strain evidence="2 3">AB57</strain>
    </source>
</reference>
<dbReference type="InterPro" id="IPR007969">
    <property type="entry name" value="DUF732"/>
</dbReference>
<evidence type="ECO:0000259" key="1">
    <source>
        <dbReference type="Pfam" id="PF05305"/>
    </source>
</evidence>
<proteinExistence type="predicted"/>
<accession>A0A2U3NWE2</accession>
<dbReference type="EMBL" id="FUFA01000004">
    <property type="protein sequence ID" value="SPM35802.1"/>
    <property type="molecule type" value="Genomic_DNA"/>
</dbReference>
<dbReference type="Pfam" id="PF05305">
    <property type="entry name" value="DUF732"/>
    <property type="match status" value="1"/>
</dbReference>
<organism evidence="2 3">
    <name type="scientific">Mycobacterium rhizamassiliense</name>
    <dbReference type="NCBI Taxonomy" id="1841860"/>
    <lineage>
        <taxon>Bacteria</taxon>
        <taxon>Bacillati</taxon>
        <taxon>Actinomycetota</taxon>
        <taxon>Actinomycetes</taxon>
        <taxon>Mycobacteriales</taxon>
        <taxon>Mycobacteriaceae</taxon>
        <taxon>Mycobacterium</taxon>
    </lineage>
</organism>
<dbReference type="Proteomes" id="UP000240988">
    <property type="component" value="Unassembled WGS sequence"/>
</dbReference>